<reference evidence="1 2" key="1">
    <citation type="submission" date="2021-01" db="EMBL/GenBank/DDBJ databases">
        <title>Carboxyliciviraga sp.nov., isolated from coastal sediments.</title>
        <authorList>
            <person name="Lu D."/>
            <person name="Zhang T."/>
        </authorList>
    </citation>
    <scope>NUCLEOTIDE SEQUENCE [LARGE SCALE GENOMIC DNA]</scope>
    <source>
        <strain evidence="1 2">N1Y132</strain>
    </source>
</reference>
<sequence length="152" mass="16113">MKKNLGYIVLLLLVTFMYGCGGSDSEEPTPDPVDSKNPEMTISAPAEGATVLRGSDLTLSGTFTDDMELESLTVTLSFNDTKAFTGIDDPWEPAGSPETIVLSGTEDQLTNHTLFGESIPADCKVGSYVLTLDLKDKSGKMTSQTINVVVGG</sequence>
<comment type="caution">
    <text evidence="1">The sequence shown here is derived from an EMBL/GenBank/DDBJ whole genome shotgun (WGS) entry which is preliminary data.</text>
</comment>
<dbReference type="EMBL" id="JAENRR010000012">
    <property type="protein sequence ID" value="MBK3517100.1"/>
    <property type="molecule type" value="Genomic_DNA"/>
</dbReference>
<name>A0ABS1HHJ8_9BACT</name>
<dbReference type="PROSITE" id="PS51257">
    <property type="entry name" value="PROKAR_LIPOPROTEIN"/>
    <property type="match status" value="1"/>
</dbReference>
<evidence type="ECO:0000313" key="2">
    <source>
        <dbReference type="Proteomes" id="UP000605676"/>
    </source>
</evidence>
<organism evidence="1 2">
    <name type="scientific">Carboxylicivirga marina</name>
    <dbReference type="NCBI Taxonomy" id="2800988"/>
    <lineage>
        <taxon>Bacteria</taxon>
        <taxon>Pseudomonadati</taxon>
        <taxon>Bacteroidota</taxon>
        <taxon>Bacteroidia</taxon>
        <taxon>Marinilabiliales</taxon>
        <taxon>Marinilabiliaceae</taxon>
        <taxon>Carboxylicivirga</taxon>
    </lineage>
</organism>
<accession>A0ABS1HHJ8</accession>
<protein>
    <submittedName>
        <fullName evidence="1">DUF4625 domain-containing protein</fullName>
    </submittedName>
</protein>
<dbReference type="Proteomes" id="UP000605676">
    <property type="component" value="Unassembled WGS sequence"/>
</dbReference>
<dbReference type="RefSeq" id="WP_200464329.1">
    <property type="nucleotide sequence ID" value="NZ_JAENRR010000012.1"/>
</dbReference>
<dbReference type="Gene3D" id="2.60.40.10">
    <property type="entry name" value="Immunoglobulins"/>
    <property type="match status" value="1"/>
</dbReference>
<dbReference type="InterPro" id="IPR013783">
    <property type="entry name" value="Ig-like_fold"/>
</dbReference>
<dbReference type="Pfam" id="PF15418">
    <property type="entry name" value="DUF4625"/>
    <property type="match status" value="1"/>
</dbReference>
<gene>
    <name evidence="1" type="ORF">JIV24_07075</name>
</gene>
<keyword evidence="2" id="KW-1185">Reference proteome</keyword>
<proteinExistence type="predicted"/>
<dbReference type="InterPro" id="IPR027829">
    <property type="entry name" value="DUF4625"/>
</dbReference>
<evidence type="ECO:0000313" key="1">
    <source>
        <dbReference type="EMBL" id="MBK3517100.1"/>
    </source>
</evidence>